<evidence type="ECO:0000256" key="1">
    <source>
        <dbReference type="SAM" id="SignalP"/>
    </source>
</evidence>
<reference evidence="2 3" key="1">
    <citation type="submission" date="2016-11" db="EMBL/GenBank/DDBJ databases">
        <authorList>
            <person name="Jaros S."/>
            <person name="Januszkiewicz K."/>
            <person name="Wedrychowicz H."/>
        </authorList>
    </citation>
    <scope>NUCLEOTIDE SEQUENCE [LARGE SCALE GENOMIC DNA]</scope>
    <source>
        <strain evidence="2 3">DSM 17737</strain>
    </source>
</reference>
<dbReference type="Proteomes" id="UP000198461">
    <property type="component" value="Unassembled WGS sequence"/>
</dbReference>
<dbReference type="STRING" id="364032.SAMN05443662_1295"/>
<dbReference type="RefSeq" id="WP_074201577.1">
    <property type="nucleotide sequence ID" value="NZ_FSRE01000003.1"/>
</dbReference>
<dbReference type="AlphaFoldDB" id="A0A1N6GDC1"/>
<evidence type="ECO:0008006" key="4">
    <source>
        <dbReference type="Google" id="ProtNLM"/>
    </source>
</evidence>
<keyword evidence="3" id="KW-1185">Reference proteome</keyword>
<evidence type="ECO:0000313" key="3">
    <source>
        <dbReference type="Proteomes" id="UP000198461"/>
    </source>
</evidence>
<feature type="signal peptide" evidence="1">
    <location>
        <begin position="1"/>
        <end position="19"/>
    </location>
</feature>
<keyword evidence="1" id="KW-0732">Signal</keyword>
<name>A0A1N6GDC1_9GAMM</name>
<sequence>MRRTILVMMLSAAAVPAMAYNDFESWSHQQRIQILQQAEECNRQAKTRDEYRRCEAKEREARQAFKQEAFQRRKQKLIEHIRARLQCVEQADSPEALKACKPGKRRHQR</sequence>
<protein>
    <recommendedName>
        <fullName evidence="4">PsiF repeat-containing protein</fullName>
    </recommendedName>
</protein>
<organism evidence="2 3">
    <name type="scientific">Sulfurivirga caldicuralii</name>
    <dbReference type="NCBI Taxonomy" id="364032"/>
    <lineage>
        <taxon>Bacteria</taxon>
        <taxon>Pseudomonadati</taxon>
        <taxon>Pseudomonadota</taxon>
        <taxon>Gammaproteobacteria</taxon>
        <taxon>Thiotrichales</taxon>
        <taxon>Piscirickettsiaceae</taxon>
        <taxon>Sulfurivirga</taxon>
    </lineage>
</organism>
<gene>
    <name evidence="2" type="ORF">SAMN05443662_1295</name>
</gene>
<evidence type="ECO:0000313" key="2">
    <source>
        <dbReference type="EMBL" id="SIO05538.1"/>
    </source>
</evidence>
<accession>A0A1N6GDC1</accession>
<dbReference type="EMBL" id="FSRE01000003">
    <property type="protein sequence ID" value="SIO05538.1"/>
    <property type="molecule type" value="Genomic_DNA"/>
</dbReference>
<proteinExistence type="predicted"/>
<feature type="chain" id="PRO_5012026036" description="PsiF repeat-containing protein" evidence="1">
    <location>
        <begin position="20"/>
        <end position="109"/>
    </location>
</feature>